<dbReference type="STRING" id="1798382.A3D77_06765"/>
<evidence type="ECO:0000313" key="3">
    <source>
        <dbReference type="Proteomes" id="UP000176923"/>
    </source>
</evidence>
<evidence type="ECO:0000313" key="2">
    <source>
        <dbReference type="EMBL" id="OGG15517.1"/>
    </source>
</evidence>
<proteinExistence type="predicted"/>
<gene>
    <name evidence="2" type="ORF">A3D77_06765</name>
</gene>
<keyword evidence="1" id="KW-0472">Membrane</keyword>
<comment type="caution">
    <text evidence="2">The sequence shown here is derived from an EMBL/GenBank/DDBJ whole genome shotgun (WGS) entry which is preliminary data.</text>
</comment>
<name>A0A1F5ZTX1_9BACT</name>
<protein>
    <recommendedName>
        <fullName evidence="4">Cohesin domain-containing protein</fullName>
    </recommendedName>
</protein>
<evidence type="ECO:0000256" key="1">
    <source>
        <dbReference type="SAM" id="Phobius"/>
    </source>
</evidence>
<keyword evidence="1" id="KW-1133">Transmembrane helix</keyword>
<dbReference type="AlphaFoldDB" id="A0A1F5ZTX1"/>
<accession>A0A1F5ZTX1</accession>
<reference evidence="2 3" key="1">
    <citation type="journal article" date="2016" name="Nat. Commun.">
        <title>Thousands of microbial genomes shed light on interconnected biogeochemical processes in an aquifer system.</title>
        <authorList>
            <person name="Anantharaman K."/>
            <person name="Brown C.T."/>
            <person name="Hug L.A."/>
            <person name="Sharon I."/>
            <person name="Castelle C.J."/>
            <person name="Probst A.J."/>
            <person name="Thomas B.C."/>
            <person name="Singh A."/>
            <person name="Wilkins M.J."/>
            <person name="Karaoz U."/>
            <person name="Brodie E.L."/>
            <person name="Williams K.H."/>
            <person name="Hubbard S.S."/>
            <person name="Banfield J.F."/>
        </authorList>
    </citation>
    <scope>NUCLEOTIDE SEQUENCE [LARGE SCALE GENOMIC DNA]</scope>
</reference>
<feature type="transmembrane region" description="Helical" evidence="1">
    <location>
        <begin position="20"/>
        <end position="39"/>
    </location>
</feature>
<dbReference type="EMBL" id="MFJL01000024">
    <property type="protein sequence ID" value="OGG15517.1"/>
    <property type="molecule type" value="Genomic_DNA"/>
</dbReference>
<dbReference type="Proteomes" id="UP000176923">
    <property type="component" value="Unassembled WGS sequence"/>
</dbReference>
<organism evidence="2 3">
    <name type="scientific">Candidatus Gottesmanbacteria bacterium RIFCSPHIGHO2_02_FULL_39_11</name>
    <dbReference type="NCBI Taxonomy" id="1798382"/>
    <lineage>
        <taxon>Bacteria</taxon>
        <taxon>Candidatus Gottesmaniibacteriota</taxon>
    </lineage>
</organism>
<evidence type="ECO:0008006" key="4">
    <source>
        <dbReference type="Google" id="ProtNLM"/>
    </source>
</evidence>
<sequence>MKSGSQTGGPYKKTAMKIKFSTFLFFLLTVIGIGTMFFLRSYVYADSSGVTISLEANPSGNKGSAKAYDIVLNFTGGSSSEKLDYTKAVVSFNANDMKMTEIALSPSNKLGRVLFQENSEDANSKGKITVEVGALTPGGGPTTDKQLVLGTVQFEGNTSNASFDTSLSQVVNNSSKVIPLTSTPVNSGGGFFSSFISFIRRFLGLK</sequence>
<keyword evidence="1" id="KW-0812">Transmembrane</keyword>